<dbReference type="Pfam" id="PF02585">
    <property type="entry name" value="PIG-L"/>
    <property type="match status" value="1"/>
</dbReference>
<dbReference type="GO" id="GO:0006506">
    <property type="term" value="P:GPI anchor biosynthetic process"/>
    <property type="evidence" value="ECO:0007669"/>
    <property type="project" value="UniProtKB-UniPathway"/>
</dbReference>
<dbReference type="SUPFAM" id="SSF102588">
    <property type="entry name" value="LmbE-like"/>
    <property type="match status" value="1"/>
</dbReference>
<dbReference type="AlphaFoldDB" id="A0A7S3ZPL6"/>
<evidence type="ECO:0000256" key="2">
    <source>
        <dbReference type="ARBA" id="ARBA00012176"/>
    </source>
</evidence>
<name>A0A7S3ZPL6_9STRA</name>
<dbReference type="GO" id="GO:0016020">
    <property type="term" value="C:membrane"/>
    <property type="evidence" value="ECO:0007669"/>
    <property type="project" value="GOC"/>
</dbReference>
<dbReference type="InterPro" id="IPR003737">
    <property type="entry name" value="GlcNAc_PI_deacetylase-related"/>
</dbReference>
<dbReference type="Gene3D" id="3.40.50.10320">
    <property type="entry name" value="LmbE-like"/>
    <property type="match status" value="1"/>
</dbReference>
<evidence type="ECO:0000256" key="1">
    <source>
        <dbReference type="ARBA" id="ARBA00006066"/>
    </source>
</evidence>
<evidence type="ECO:0000313" key="3">
    <source>
        <dbReference type="EMBL" id="CAE0689926.1"/>
    </source>
</evidence>
<dbReference type="GO" id="GO:0000225">
    <property type="term" value="F:N-acetylglucosaminylphosphatidylinositol deacetylase activity"/>
    <property type="evidence" value="ECO:0007669"/>
    <property type="project" value="UniProtKB-EC"/>
</dbReference>
<dbReference type="UniPathway" id="UPA00196"/>
<comment type="similarity">
    <text evidence="1">Belongs to the PIGL family.</text>
</comment>
<dbReference type="GO" id="GO:0005783">
    <property type="term" value="C:endoplasmic reticulum"/>
    <property type="evidence" value="ECO:0007669"/>
    <property type="project" value="TreeGrafter"/>
</dbReference>
<gene>
    <name evidence="3" type="ORF">PCAL00307_LOCUS5361</name>
</gene>
<dbReference type="PANTHER" id="PTHR12993">
    <property type="entry name" value="N-ACETYLGLUCOSAMINYL-PHOSPHATIDYLINOSITOL DE-N-ACETYLASE-RELATED"/>
    <property type="match status" value="1"/>
</dbReference>
<reference evidence="3" key="1">
    <citation type="submission" date="2021-01" db="EMBL/GenBank/DDBJ databases">
        <authorList>
            <person name="Corre E."/>
            <person name="Pelletier E."/>
            <person name="Niang G."/>
            <person name="Scheremetjew M."/>
            <person name="Finn R."/>
            <person name="Kale V."/>
            <person name="Holt S."/>
            <person name="Cochrane G."/>
            <person name="Meng A."/>
            <person name="Brown T."/>
            <person name="Cohen L."/>
        </authorList>
    </citation>
    <scope>NUCLEOTIDE SEQUENCE</scope>
    <source>
        <strain evidence="3">CCMP1756</strain>
    </source>
</reference>
<dbReference type="PANTHER" id="PTHR12993:SF11">
    <property type="entry name" value="N-ACETYLGLUCOSAMINYL-PHOSPHATIDYLINOSITOL DE-N-ACETYLASE"/>
    <property type="match status" value="1"/>
</dbReference>
<accession>A0A7S3ZPL6</accession>
<dbReference type="EC" id="3.5.1.89" evidence="2"/>
<organism evidence="3">
    <name type="scientific">Pelagomonas calceolata</name>
    <dbReference type="NCBI Taxonomy" id="35677"/>
    <lineage>
        <taxon>Eukaryota</taxon>
        <taxon>Sar</taxon>
        <taxon>Stramenopiles</taxon>
        <taxon>Ochrophyta</taxon>
        <taxon>Pelagophyceae</taxon>
        <taxon>Pelagomonadales</taxon>
        <taxon>Pelagomonadaceae</taxon>
        <taxon>Pelagomonas</taxon>
    </lineage>
</organism>
<proteinExistence type="inferred from homology"/>
<protein>
    <recommendedName>
        <fullName evidence="2">N-acetylglucosaminylphosphatidylinositol deacetylase</fullName>
        <ecNumber evidence="2">3.5.1.89</ecNumber>
    </recommendedName>
</protein>
<dbReference type="EMBL" id="HBIW01006440">
    <property type="protein sequence ID" value="CAE0689926.1"/>
    <property type="molecule type" value="Transcribed_RNA"/>
</dbReference>
<dbReference type="InterPro" id="IPR024078">
    <property type="entry name" value="LmbE-like_dom_sf"/>
</dbReference>
<sequence length="174" mass="19307">MHRLTESIIDNATIILIIAHPDDEAMFFYPTISRAKRLHIICLSNGGYDGLGEQREKELQRAARRLGASATCVNNAALQDGPHAWDPSVVAANVGPWLHAGAVVVTFDRYGASGHANHVAVYHGVRRLAQTRRDCRFYALETAPHYRRYIGAFDVLCAAVRARFDPRPCLVQCP</sequence>